<evidence type="ECO:0000256" key="8">
    <source>
        <dbReference type="ARBA" id="ARBA00023136"/>
    </source>
</evidence>
<keyword evidence="14" id="KW-1185">Reference proteome</keyword>
<evidence type="ECO:0000256" key="6">
    <source>
        <dbReference type="ARBA" id="ARBA00023065"/>
    </source>
</evidence>
<feature type="chain" id="PRO_5041021399" description="Porin" evidence="11">
    <location>
        <begin position="22"/>
        <end position="317"/>
    </location>
</feature>
<organism evidence="13 14">
    <name type="scientific">Bartonella taylorii 8TBB</name>
    <dbReference type="NCBI Taxonomy" id="1094560"/>
    <lineage>
        <taxon>Bacteria</taxon>
        <taxon>Pseudomonadati</taxon>
        <taxon>Pseudomonadota</taxon>
        <taxon>Alphaproteobacteria</taxon>
        <taxon>Hyphomicrobiales</taxon>
        <taxon>Bartonellaceae</taxon>
        <taxon>Bartonella</taxon>
    </lineage>
</organism>
<dbReference type="OrthoDB" id="9815357at2"/>
<dbReference type="GO" id="GO:0046930">
    <property type="term" value="C:pore complex"/>
    <property type="evidence" value="ECO:0007669"/>
    <property type="project" value="UniProtKB-KW"/>
</dbReference>
<comment type="domain">
    <text evidence="11">Consists of 16-stranded beta-barrel sheets, with large surface-exposed loops, that form a transmembrane pore at the center of each barrel. The pore is partially ocluded by a peptide loop that folds into the pore lumen.</text>
</comment>
<reference evidence="13 14" key="1">
    <citation type="submission" date="2012-03" db="EMBL/GenBank/DDBJ databases">
        <title>The Genome Sequence of Bartonella taylorii 8TBB.</title>
        <authorList>
            <consortium name="The Broad Institute Genome Sequencing Platform"/>
            <consortium name="The Broad Institute Genome Sequencing Center for Infectious Disease"/>
            <person name="Feldgarden M."/>
            <person name="Kirby J."/>
            <person name="Kosoy M."/>
            <person name="Birtles R."/>
            <person name="Probert W.S."/>
            <person name="Chiaraviglio L."/>
            <person name="Young S.K."/>
            <person name="Zeng Q."/>
            <person name="Gargeya S."/>
            <person name="Fitzgerald M."/>
            <person name="Haas B."/>
            <person name="Abouelleil A."/>
            <person name="Alvarado L."/>
            <person name="Arachchi H.M."/>
            <person name="Berlin A."/>
            <person name="Chapman S.B."/>
            <person name="Gearin G."/>
            <person name="Goldberg J."/>
            <person name="Griggs A."/>
            <person name="Gujja S."/>
            <person name="Hansen M."/>
            <person name="Heiman D."/>
            <person name="Howarth C."/>
            <person name="Larimer J."/>
            <person name="Lui A."/>
            <person name="MacDonald P.J.P."/>
            <person name="McCowen C."/>
            <person name="Montmayeur A."/>
            <person name="Murphy C."/>
            <person name="Neiman D."/>
            <person name="Pearson M."/>
            <person name="Priest M."/>
            <person name="Roberts A."/>
            <person name="Saif S."/>
            <person name="Shea T."/>
            <person name="Sisk P."/>
            <person name="Stolte C."/>
            <person name="Sykes S."/>
            <person name="Wortman J."/>
            <person name="Nusbaum C."/>
            <person name="Birren B."/>
        </authorList>
    </citation>
    <scope>NUCLEOTIDE SEQUENCE [LARGE SCALE GENOMIC DNA]</scope>
    <source>
        <strain evidence="13 14">8TBB</strain>
    </source>
</reference>
<proteinExistence type="inferred from homology"/>
<keyword evidence="3 11" id="KW-1134">Transmembrane beta strand</keyword>
<comment type="caution">
    <text evidence="13">The sequence shown here is derived from an EMBL/GenBank/DDBJ whole genome shotgun (WGS) entry which is preliminary data.</text>
</comment>
<feature type="region of interest" description="Disordered" evidence="12">
    <location>
        <begin position="135"/>
        <end position="197"/>
    </location>
</feature>
<evidence type="ECO:0000256" key="3">
    <source>
        <dbReference type="ARBA" id="ARBA00022452"/>
    </source>
</evidence>
<dbReference type="InterPro" id="IPR051692">
    <property type="entry name" value="OMP-like"/>
</dbReference>
<evidence type="ECO:0000256" key="9">
    <source>
        <dbReference type="ARBA" id="ARBA00023237"/>
    </source>
</evidence>
<comment type="similarity">
    <text evidence="10">Belongs to the Omp25/RopB family.</text>
</comment>
<keyword evidence="7 11" id="KW-0626">Porin</keyword>
<evidence type="ECO:0000256" key="2">
    <source>
        <dbReference type="ARBA" id="ARBA00022448"/>
    </source>
</evidence>
<comment type="similarity">
    <text evidence="1 11">Belongs to the alphaproteobacteria porin family.</text>
</comment>
<dbReference type="GO" id="GO:0009279">
    <property type="term" value="C:cell outer membrane"/>
    <property type="evidence" value="ECO:0007669"/>
    <property type="project" value="UniProtKB-SubCell"/>
</dbReference>
<evidence type="ECO:0000256" key="11">
    <source>
        <dbReference type="RuleBase" id="RU364005"/>
    </source>
</evidence>
<keyword evidence="9 11" id="KW-0998">Cell outer membrane</keyword>
<dbReference type="GO" id="GO:0006811">
    <property type="term" value="P:monoatomic ion transport"/>
    <property type="evidence" value="ECO:0007669"/>
    <property type="project" value="UniProtKB-KW"/>
</dbReference>
<keyword evidence="6 11" id="KW-0406">Ion transport</keyword>
<dbReference type="InterPro" id="IPR003684">
    <property type="entry name" value="Porin_alphabac"/>
</dbReference>
<evidence type="ECO:0000313" key="13">
    <source>
        <dbReference type="EMBL" id="EJF95914.1"/>
    </source>
</evidence>
<feature type="signal peptide" evidence="11">
    <location>
        <begin position="1"/>
        <end position="21"/>
    </location>
</feature>
<comment type="function">
    <text evidence="11">Forms passive diffusion pores that allow small molecular weight hydrophilic materials across the outer membrane.</text>
</comment>
<dbReference type="PANTHER" id="PTHR34001:SF3">
    <property type="entry name" value="BLL7405 PROTEIN"/>
    <property type="match status" value="1"/>
</dbReference>
<evidence type="ECO:0000256" key="12">
    <source>
        <dbReference type="SAM" id="MobiDB-lite"/>
    </source>
</evidence>
<dbReference type="Proteomes" id="UP000002648">
    <property type="component" value="Unassembled WGS sequence"/>
</dbReference>
<dbReference type="EMBL" id="AIMD01000024">
    <property type="protein sequence ID" value="EJF95914.1"/>
    <property type="molecule type" value="Genomic_DNA"/>
</dbReference>
<sequence>MNTKFITAFVFTFVSASIVQAADVVVPEQPEHVASSVIVSPPFSWTGFYFGGQVGGFSSKLSATAPDVDIPLFPDKESKDKKWVPLEKEYLPELSGFVGGLYLGANMDLGNNFILGIDTDILLSGRKDTKTKVYHAGSAAAGGGKTPESGKKSAESPESGTDTDGGADTDEGTTEQNKRERGKKLRNGVNRDVGGTEKDSVTVSHKLKEKWVGATRIRVGFSADRIMPYISGGIAYGQFQDILSTSVTGKEPFSATSDDTKMMIGYTLGGGVDFAVADNVILRAEYRYSDFGKKKFKDEIELKYKTNDLRIGVAYKF</sequence>
<protein>
    <recommendedName>
        <fullName evidence="11">Porin</fullName>
    </recommendedName>
</protein>
<comment type="subcellular location">
    <subcellularLocation>
        <location evidence="11">Cell outer membrane</location>
        <topology evidence="11">Multi-pass membrane protein</topology>
    </subcellularLocation>
</comment>
<keyword evidence="2 11" id="KW-0813">Transport</keyword>
<name>A0A9P2S0G9_BARTA</name>
<keyword evidence="8 11" id="KW-0472">Membrane</keyword>
<evidence type="ECO:0000256" key="7">
    <source>
        <dbReference type="ARBA" id="ARBA00023114"/>
    </source>
</evidence>
<dbReference type="AlphaFoldDB" id="A0A9P2S0G9"/>
<dbReference type="PANTHER" id="PTHR34001">
    <property type="entry name" value="BLL7405 PROTEIN"/>
    <property type="match status" value="1"/>
</dbReference>
<dbReference type="Gene3D" id="2.40.160.20">
    <property type="match status" value="1"/>
</dbReference>
<dbReference type="SUPFAM" id="SSF56925">
    <property type="entry name" value="OMPA-like"/>
    <property type="match status" value="1"/>
</dbReference>
<keyword evidence="5 11" id="KW-0732">Signal</keyword>
<dbReference type="RefSeq" id="WP_004859267.1">
    <property type="nucleotide sequence ID" value="NZ_JH725051.1"/>
</dbReference>
<dbReference type="GO" id="GO:0015288">
    <property type="term" value="F:porin activity"/>
    <property type="evidence" value="ECO:0007669"/>
    <property type="project" value="UniProtKB-KW"/>
</dbReference>
<evidence type="ECO:0000256" key="1">
    <source>
        <dbReference type="ARBA" id="ARBA00009521"/>
    </source>
</evidence>
<evidence type="ECO:0000313" key="14">
    <source>
        <dbReference type="Proteomes" id="UP000002648"/>
    </source>
</evidence>
<evidence type="ECO:0000256" key="5">
    <source>
        <dbReference type="ARBA" id="ARBA00022729"/>
    </source>
</evidence>
<keyword evidence="4 11" id="KW-0812">Transmembrane</keyword>
<evidence type="ECO:0000256" key="4">
    <source>
        <dbReference type="ARBA" id="ARBA00022692"/>
    </source>
</evidence>
<evidence type="ECO:0000256" key="10">
    <source>
        <dbReference type="ARBA" id="ARBA00038306"/>
    </source>
</evidence>
<dbReference type="Pfam" id="PF02530">
    <property type="entry name" value="Porin_2"/>
    <property type="match status" value="1"/>
</dbReference>
<gene>
    <name evidence="13" type="ORF">ME9_00757</name>
</gene>
<dbReference type="InterPro" id="IPR011250">
    <property type="entry name" value="OMP/PagP_B-barrel"/>
</dbReference>
<accession>A0A9P2S0G9</accession>